<feature type="compositionally biased region" description="Acidic residues" evidence="7">
    <location>
        <begin position="107"/>
        <end position="118"/>
    </location>
</feature>
<dbReference type="PANTHER" id="PTHR46010">
    <property type="entry name" value="PROTEIN IWS1 HOMOLOG"/>
    <property type="match status" value="1"/>
</dbReference>
<keyword evidence="1" id="KW-0805">Transcription regulation</keyword>
<feature type="compositionally biased region" description="Polar residues" evidence="7">
    <location>
        <begin position="352"/>
        <end position="362"/>
    </location>
</feature>
<dbReference type="Gene3D" id="1.20.930.10">
    <property type="entry name" value="Conserved domain common to transcription factors TFIIS, elongin A, CRSP70"/>
    <property type="match status" value="1"/>
</dbReference>
<gene>
    <name evidence="9" type="ORF">JX265_007272</name>
</gene>
<dbReference type="PROSITE" id="PS51319">
    <property type="entry name" value="TFIIS_N"/>
    <property type="match status" value="1"/>
</dbReference>
<feature type="compositionally biased region" description="Acidic residues" evidence="7">
    <location>
        <begin position="24"/>
        <end position="56"/>
    </location>
</feature>
<dbReference type="Pfam" id="PF08711">
    <property type="entry name" value="Med26"/>
    <property type="match status" value="1"/>
</dbReference>
<evidence type="ECO:0000256" key="3">
    <source>
        <dbReference type="ARBA" id="ARBA00023242"/>
    </source>
</evidence>
<name>A0A9Q0API8_9PEZI</name>
<evidence type="ECO:0000256" key="6">
    <source>
        <dbReference type="PROSITE-ProRule" id="PRU00649"/>
    </source>
</evidence>
<dbReference type="GO" id="GO:0016973">
    <property type="term" value="P:poly(A)+ mRNA export from nucleus"/>
    <property type="evidence" value="ECO:0007669"/>
    <property type="project" value="TreeGrafter"/>
</dbReference>
<feature type="region of interest" description="Disordered" evidence="7">
    <location>
        <begin position="1"/>
        <end position="156"/>
    </location>
</feature>
<evidence type="ECO:0000313" key="10">
    <source>
        <dbReference type="Proteomes" id="UP000829685"/>
    </source>
</evidence>
<protein>
    <recommendedName>
        <fullName evidence="8">TFIIS N-terminal domain-containing protein</fullName>
    </recommendedName>
</protein>
<keyword evidence="3 6" id="KW-0539">Nucleus</keyword>
<dbReference type="FunFam" id="1.20.930.10:FF:000003">
    <property type="entry name" value="Putative Transcription factor IWS1"/>
    <property type="match status" value="1"/>
</dbReference>
<dbReference type="InterPro" id="IPR051037">
    <property type="entry name" value="RNAPII_TF_IWS1"/>
</dbReference>
<evidence type="ECO:0000256" key="7">
    <source>
        <dbReference type="SAM" id="MobiDB-lite"/>
    </source>
</evidence>
<dbReference type="InterPro" id="IPR017923">
    <property type="entry name" value="TFIIS_N"/>
</dbReference>
<comment type="similarity">
    <text evidence="5">Belongs to the IWS1 family.</text>
</comment>
<comment type="function">
    <text evidence="4">Transcription factor involved in RNA polymerase II transcription regulation. May function in both SPT15/TBP post-recruitment and recruitment steps of transcription.</text>
</comment>
<comment type="subcellular location">
    <subcellularLocation>
        <location evidence="6">Nucleus</location>
    </subcellularLocation>
</comment>
<evidence type="ECO:0000313" key="9">
    <source>
        <dbReference type="EMBL" id="KAI1867470.1"/>
    </source>
</evidence>
<evidence type="ECO:0000256" key="2">
    <source>
        <dbReference type="ARBA" id="ARBA00023163"/>
    </source>
</evidence>
<organism evidence="9 10">
    <name type="scientific">Neoarthrinium moseri</name>
    <dbReference type="NCBI Taxonomy" id="1658444"/>
    <lineage>
        <taxon>Eukaryota</taxon>
        <taxon>Fungi</taxon>
        <taxon>Dikarya</taxon>
        <taxon>Ascomycota</taxon>
        <taxon>Pezizomycotina</taxon>
        <taxon>Sordariomycetes</taxon>
        <taxon>Xylariomycetidae</taxon>
        <taxon>Amphisphaeriales</taxon>
        <taxon>Apiosporaceae</taxon>
        <taxon>Neoarthrinium</taxon>
    </lineage>
</organism>
<accession>A0A9Q0API8</accession>
<evidence type="ECO:0000256" key="5">
    <source>
        <dbReference type="ARBA" id="ARBA00037992"/>
    </source>
</evidence>
<dbReference type="InterPro" id="IPR035441">
    <property type="entry name" value="TFIIS/LEDGF_dom_sf"/>
</dbReference>
<dbReference type="PANTHER" id="PTHR46010:SF1">
    <property type="entry name" value="PROTEIN IWS1 HOMOLOG"/>
    <property type="match status" value="1"/>
</dbReference>
<keyword evidence="2" id="KW-0804">Transcription</keyword>
<feature type="domain" description="TFIIS N-terminal" evidence="8">
    <location>
        <begin position="248"/>
        <end position="325"/>
    </location>
</feature>
<dbReference type="GO" id="GO:0005634">
    <property type="term" value="C:nucleus"/>
    <property type="evidence" value="ECO:0007669"/>
    <property type="project" value="UniProtKB-SubCell"/>
</dbReference>
<feature type="compositionally biased region" description="Basic residues" evidence="7">
    <location>
        <begin position="81"/>
        <end position="91"/>
    </location>
</feature>
<keyword evidence="10" id="KW-1185">Reference proteome</keyword>
<reference evidence="9" key="1">
    <citation type="submission" date="2021-03" db="EMBL/GenBank/DDBJ databases">
        <title>Revisited historic fungal species revealed as producer of novel bioactive compounds through whole genome sequencing and comparative genomics.</title>
        <authorList>
            <person name="Vignolle G.A."/>
            <person name="Hochenegger N."/>
            <person name="Mach R.L."/>
            <person name="Mach-Aigner A.R."/>
            <person name="Javad Rahimi M."/>
            <person name="Salim K.A."/>
            <person name="Chan C.M."/>
            <person name="Lim L.B.L."/>
            <person name="Cai F."/>
            <person name="Druzhinina I.S."/>
            <person name="U'Ren J.M."/>
            <person name="Derntl C."/>
        </authorList>
    </citation>
    <scope>NUCLEOTIDE SEQUENCE</scope>
    <source>
        <strain evidence="9">TUCIM 5799</strain>
    </source>
</reference>
<feature type="compositionally biased region" description="Basic and acidic residues" evidence="7">
    <location>
        <begin position="64"/>
        <end position="78"/>
    </location>
</feature>
<dbReference type="Proteomes" id="UP000829685">
    <property type="component" value="Unassembled WGS sequence"/>
</dbReference>
<comment type="caution">
    <text evidence="9">The sequence shown here is derived from an EMBL/GenBank/DDBJ whole genome shotgun (WGS) entry which is preliminary data.</text>
</comment>
<proteinExistence type="inferred from homology"/>
<dbReference type="AlphaFoldDB" id="A0A9Q0API8"/>
<feature type="compositionally biased region" description="Polar residues" evidence="7">
    <location>
        <begin position="1"/>
        <end position="13"/>
    </location>
</feature>
<dbReference type="EMBL" id="JAFIMR010000018">
    <property type="protein sequence ID" value="KAI1867470.1"/>
    <property type="molecule type" value="Genomic_DNA"/>
</dbReference>
<feature type="region of interest" description="Disordered" evidence="7">
    <location>
        <begin position="352"/>
        <end position="429"/>
    </location>
</feature>
<sequence length="429" mass="47862">MSDNESPAGSPPQTLHEEEKDGEPQDQELGDYDVEAAADSDKDSDDLSDIDEDQFGDYDPAAVRIEEKPVEIDEEVARTLKAGKRKGLATKKPKEGRREKKKRRRDDDDDDNDNDGADGEILSGKRSRKTGGPSAGPSKRASPDPIDESTLTPEERRRRAIERAAAGELKKQVKRRKRKDEVDLEAELDEQIAALKKAMEDACRDDNNARQQGLPAVHKLKLLPEVMALLNRNNQQSAIVDPDANFLETVKFFLEPLSDGSLPAYNIQRDIFTALLRLPIEKNALSASGIGKIVLFYTKSKKAELGVKRMAEKLLGEWSRPILRRTHDYKQRFVETRDFDYSAAKLRQAAGSSQLTLTQRPAASQRDLERERILAPQMSSNRARVTGLPASYTVAPKSTFEPSRDGSHRPIGASGMEAFRKMTQKGKKA</sequence>
<evidence type="ECO:0000259" key="8">
    <source>
        <dbReference type="PROSITE" id="PS51319"/>
    </source>
</evidence>
<evidence type="ECO:0000256" key="1">
    <source>
        <dbReference type="ARBA" id="ARBA00023015"/>
    </source>
</evidence>
<evidence type="ECO:0000256" key="4">
    <source>
        <dbReference type="ARBA" id="ARBA00037349"/>
    </source>
</evidence>